<protein>
    <submittedName>
        <fullName evidence="2">RNA-directed DNA polymerase like</fullName>
    </submittedName>
</protein>
<keyword evidence="3" id="KW-1185">Reference proteome</keyword>
<dbReference type="InterPro" id="IPR043502">
    <property type="entry name" value="DNA/RNA_pol_sf"/>
</dbReference>
<accession>A0A2I0AK88</accession>
<evidence type="ECO:0000313" key="2">
    <source>
        <dbReference type="EMBL" id="PKA55935.1"/>
    </source>
</evidence>
<gene>
    <name evidence="2" type="ORF">AXF42_Ash014607</name>
</gene>
<dbReference type="AlphaFoldDB" id="A0A2I0AK88"/>
<dbReference type="Pfam" id="PF00078">
    <property type="entry name" value="RVT_1"/>
    <property type="match status" value="1"/>
</dbReference>
<proteinExistence type="predicted"/>
<name>A0A2I0AK88_9ASPA</name>
<dbReference type="SUPFAM" id="SSF56672">
    <property type="entry name" value="DNA/RNA polymerases"/>
    <property type="match status" value="1"/>
</dbReference>
<dbReference type="CDD" id="cd01647">
    <property type="entry name" value="RT_LTR"/>
    <property type="match status" value="1"/>
</dbReference>
<keyword evidence="2" id="KW-0695">RNA-directed DNA polymerase</keyword>
<dbReference type="InterPro" id="IPR053134">
    <property type="entry name" value="RNA-dir_DNA_polymerase"/>
</dbReference>
<dbReference type="OrthoDB" id="779804at2759"/>
<dbReference type="InterPro" id="IPR000477">
    <property type="entry name" value="RT_dom"/>
</dbReference>
<dbReference type="GO" id="GO:0003964">
    <property type="term" value="F:RNA-directed DNA polymerase activity"/>
    <property type="evidence" value="ECO:0007669"/>
    <property type="project" value="UniProtKB-KW"/>
</dbReference>
<keyword evidence="2" id="KW-0808">Transferase</keyword>
<feature type="domain" description="Reverse transcriptase" evidence="1">
    <location>
        <begin position="66"/>
        <end position="214"/>
    </location>
</feature>
<dbReference type="Gene3D" id="3.30.70.270">
    <property type="match status" value="2"/>
</dbReference>
<evidence type="ECO:0000259" key="1">
    <source>
        <dbReference type="Pfam" id="PF00078"/>
    </source>
</evidence>
<dbReference type="EMBL" id="KZ451976">
    <property type="protein sequence ID" value="PKA55935.1"/>
    <property type="molecule type" value="Genomic_DNA"/>
</dbReference>
<dbReference type="PANTHER" id="PTHR24559">
    <property type="entry name" value="TRANSPOSON TY3-I GAG-POL POLYPROTEIN"/>
    <property type="match status" value="1"/>
</dbReference>
<dbReference type="PANTHER" id="PTHR24559:SF430">
    <property type="entry name" value="RNA-DIRECTED DNA POLYMERASE"/>
    <property type="match status" value="1"/>
</dbReference>
<dbReference type="InterPro" id="IPR043128">
    <property type="entry name" value="Rev_trsase/Diguanyl_cyclase"/>
</dbReference>
<keyword evidence="2" id="KW-0548">Nucleotidyltransferase</keyword>
<dbReference type="Gene3D" id="3.10.10.10">
    <property type="entry name" value="HIV Type 1 Reverse Transcriptase, subunit A, domain 1"/>
    <property type="match status" value="1"/>
</dbReference>
<organism evidence="2 3">
    <name type="scientific">Apostasia shenzhenica</name>
    <dbReference type="NCBI Taxonomy" id="1088818"/>
    <lineage>
        <taxon>Eukaryota</taxon>
        <taxon>Viridiplantae</taxon>
        <taxon>Streptophyta</taxon>
        <taxon>Embryophyta</taxon>
        <taxon>Tracheophyta</taxon>
        <taxon>Spermatophyta</taxon>
        <taxon>Magnoliopsida</taxon>
        <taxon>Liliopsida</taxon>
        <taxon>Asparagales</taxon>
        <taxon>Orchidaceae</taxon>
        <taxon>Apostasioideae</taxon>
        <taxon>Apostasia</taxon>
    </lineage>
</organism>
<evidence type="ECO:0000313" key="3">
    <source>
        <dbReference type="Proteomes" id="UP000236161"/>
    </source>
</evidence>
<dbReference type="Proteomes" id="UP000236161">
    <property type="component" value="Unassembled WGS sequence"/>
</dbReference>
<reference evidence="2 3" key="1">
    <citation type="journal article" date="2017" name="Nature">
        <title>The Apostasia genome and the evolution of orchids.</title>
        <authorList>
            <person name="Zhang G.Q."/>
            <person name="Liu K.W."/>
            <person name="Li Z."/>
            <person name="Lohaus R."/>
            <person name="Hsiao Y.Y."/>
            <person name="Niu S.C."/>
            <person name="Wang J.Y."/>
            <person name="Lin Y.C."/>
            <person name="Xu Q."/>
            <person name="Chen L.J."/>
            <person name="Yoshida K."/>
            <person name="Fujiwara S."/>
            <person name="Wang Z.W."/>
            <person name="Zhang Y.Q."/>
            <person name="Mitsuda N."/>
            <person name="Wang M."/>
            <person name="Liu G.H."/>
            <person name="Pecoraro L."/>
            <person name="Huang H.X."/>
            <person name="Xiao X.J."/>
            <person name="Lin M."/>
            <person name="Wu X.Y."/>
            <person name="Wu W.L."/>
            <person name="Chen Y.Y."/>
            <person name="Chang S.B."/>
            <person name="Sakamoto S."/>
            <person name="Ohme-Takagi M."/>
            <person name="Yagi M."/>
            <person name="Zeng S.J."/>
            <person name="Shen C.Y."/>
            <person name="Yeh C.M."/>
            <person name="Luo Y.B."/>
            <person name="Tsai W.C."/>
            <person name="Van de Peer Y."/>
            <person name="Liu Z.J."/>
        </authorList>
    </citation>
    <scope>NUCLEOTIDE SEQUENCE [LARGE SCALE GENOMIC DNA]</scope>
    <source>
        <strain evidence="3">cv. Shenzhen</strain>
        <tissue evidence="2">Stem</tissue>
    </source>
</reference>
<sequence length="297" mass="34272">MPEIDRKIAEHKLSLSADVPPIRQKKRNFGCEKQRAIKEEVEKLIAAGFIREIAYPTWLANVVVVKKTTGKWRMCVDFTDLNRACPKDFYPLPKIERLVDSSVGHSMMSFLDAFSSYHQIRMAEEDERHTSFITDHRIFCYKVMPFGLKNAGATYQRMIDAVFHDQNGRNLEAYVDVLLVKNRSKEGHLEDLRETLETYRGHNIRLNPSKNIFGATHEKFLRRMVSNRGIKVNPEKIQAVLNMNPPRTVTEIQKLNGRITALSRFISKMGDKCLPFSRFFARITQHGTTTVSEHSTT</sequence>